<dbReference type="RefSeq" id="WP_111443777.1">
    <property type="nucleotide sequence ID" value="NZ_QKZK01000001.1"/>
</dbReference>
<protein>
    <submittedName>
        <fullName evidence="1">Uncharacterized protein</fullName>
    </submittedName>
</protein>
<evidence type="ECO:0000313" key="1">
    <source>
        <dbReference type="EMBL" id="PZX20599.1"/>
    </source>
</evidence>
<gene>
    <name evidence="1" type="ORF">LX69_00019</name>
</gene>
<dbReference type="Proteomes" id="UP000249239">
    <property type="component" value="Unassembled WGS sequence"/>
</dbReference>
<keyword evidence="2" id="KW-1185">Reference proteome</keyword>
<proteinExistence type="predicted"/>
<organism evidence="1 2">
    <name type="scientific">Breznakibacter xylanolyticus</name>
    <dbReference type="NCBI Taxonomy" id="990"/>
    <lineage>
        <taxon>Bacteria</taxon>
        <taxon>Pseudomonadati</taxon>
        <taxon>Bacteroidota</taxon>
        <taxon>Bacteroidia</taxon>
        <taxon>Marinilabiliales</taxon>
        <taxon>Marinilabiliaceae</taxon>
        <taxon>Breznakibacter</taxon>
    </lineage>
</organism>
<comment type="caution">
    <text evidence="1">The sequence shown here is derived from an EMBL/GenBank/DDBJ whole genome shotgun (WGS) entry which is preliminary data.</text>
</comment>
<evidence type="ECO:0000313" key="2">
    <source>
        <dbReference type="Proteomes" id="UP000249239"/>
    </source>
</evidence>
<sequence>MKDKIAYRIINDIYDSILKGNHFGNIPVNQGFGYSIFRKSNQKIERFGIVGTYRYEKFKTEHLGARISFLPLESIVSPILVSNGLMGDSILEELPATISFSTANDFLVADKDALTTFASERLPIVIENETDIDNFIQAHIDFYFQFIEPFFNRWCDIRDLLPLIENMETSKAFDFFGTGAVFKLLTIWKLCNHPKVSFEIERWENNFLQMRKNDPTEIQYERYYNASNQLSEVLSKTEPLYEWDPEYLKLK</sequence>
<dbReference type="EMBL" id="QKZK01000001">
    <property type="protein sequence ID" value="PZX20599.1"/>
    <property type="molecule type" value="Genomic_DNA"/>
</dbReference>
<dbReference type="OrthoDB" id="1149086at2"/>
<name>A0A2W7QF87_9BACT</name>
<accession>A0A2W7QF87</accession>
<dbReference type="AlphaFoldDB" id="A0A2W7QF87"/>
<reference evidence="1 2" key="1">
    <citation type="submission" date="2018-06" db="EMBL/GenBank/DDBJ databases">
        <title>Genomic Encyclopedia of Archaeal and Bacterial Type Strains, Phase II (KMG-II): from individual species to whole genera.</title>
        <authorList>
            <person name="Goeker M."/>
        </authorList>
    </citation>
    <scope>NUCLEOTIDE SEQUENCE [LARGE SCALE GENOMIC DNA]</scope>
    <source>
        <strain evidence="1 2">DSM 6779</strain>
    </source>
</reference>